<feature type="transmembrane region" description="Helical" evidence="11">
    <location>
        <begin position="118"/>
        <end position="140"/>
    </location>
</feature>
<dbReference type="GO" id="GO:0022857">
    <property type="term" value="F:transmembrane transporter activity"/>
    <property type="evidence" value="ECO:0007669"/>
    <property type="project" value="InterPro"/>
</dbReference>
<evidence type="ECO:0000256" key="11">
    <source>
        <dbReference type="SAM" id="Phobius"/>
    </source>
</evidence>
<evidence type="ECO:0000256" key="9">
    <source>
        <dbReference type="ARBA" id="ARBA00025439"/>
    </source>
</evidence>
<comment type="function">
    <text evidence="9">Part of the ABC transporter complex LsrABCD involved in autoinducer 2 (AI-2) import. Probably responsible for the translocation of the substrate across the membrane.</text>
</comment>
<feature type="transmembrane region" description="Helical" evidence="11">
    <location>
        <begin position="52"/>
        <end position="77"/>
    </location>
</feature>
<dbReference type="PANTHER" id="PTHR32196">
    <property type="entry name" value="ABC TRANSPORTER PERMEASE PROTEIN YPHD-RELATED-RELATED"/>
    <property type="match status" value="1"/>
</dbReference>
<proteinExistence type="predicted"/>
<keyword evidence="5" id="KW-0997">Cell inner membrane</keyword>
<sequence length="322" mass="32786">MHASGFDRTRPLLLAAMAVLALAGFAIGHPDILSGANFDSMAVFGVEIGMIALGQTLVISGGDSGIDLSVGAIAGLAQVVLGRLLHADVAWPLAVAVTLGAGLGLGAINALAVTWLRIAPIIATLATLFGYAGLALVLSGGTNIDLTQQSSWFLALGQGRVLGLPFQLIALYLPLLAMFAFLQHGTGYGRALYLTGTNDRAAALAGLRVGRLRGAAYVLCGLTATIAGIVGAARLGTARPDAGMNDNLISIAIVVLGGTGIFGGTGSVVGTALATVVIAIVDYGLSYNDFNPIYQAGVIGVILIGVILVENPVLAWRARRFK</sequence>
<dbReference type="EMBL" id="FTNE01000004">
    <property type="protein sequence ID" value="SIQ36775.1"/>
    <property type="molecule type" value="Genomic_DNA"/>
</dbReference>
<evidence type="ECO:0000256" key="7">
    <source>
        <dbReference type="ARBA" id="ARBA00022989"/>
    </source>
</evidence>
<evidence type="ECO:0000313" key="12">
    <source>
        <dbReference type="EMBL" id="SIQ36775.1"/>
    </source>
</evidence>
<name>A0A8G2CIT0_ACIRU</name>
<reference evidence="12 13" key="1">
    <citation type="submission" date="2017-01" db="EMBL/GenBank/DDBJ databases">
        <authorList>
            <person name="Varghese N."/>
            <person name="Submissions S."/>
        </authorList>
    </citation>
    <scope>NUCLEOTIDE SEQUENCE [LARGE SCALE GENOMIC DNA]</scope>
    <source>
        <strain evidence="12 13">ATCC 35905</strain>
    </source>
</reference>
<evidence type="ECO:0000256" key="3">
    <source>
        <dbReference type="ARBA" id="ARBA00022448"/>
    </source>
</evidence>
<gene>
    <name evidence="12" type="ORF">SAMN05421828_1048</name>
</gene>
<organism evidence="12 13">
    <name type="scientific">Acidiphilium rubrum</name>
    <dbReference type="NCBI Taxonomy" id="526"/>
    <lineage>
        <taxon>Bacteria</taxon>
        <taxon>Pseudomonadati</taxon>
        <taxon>Pseudomonadota</taxon>
        <taxon>Alphaproteobacteria</taxon>
        <taxon>Acetobacterales</taxon>
        <taxon>Acidocellaceae</taxon>
        <taxon>Acidiphilium</taxon>
    </lineage>
</organism>
<evidence type="ECO:0000256" key="8">
    <source>
        <dbReference type="ARBA" id="ARBA00023136"/>
    </source>
</evidence>
<evidence type="ECO:0000256" key="6">
    <source>
        <dbReference type="ARBA" id="ARBA00022692"/>
    </source>
</evidence>
<dbReference type="OrthoDB" id="5503349at2"/>
<feature type="transmembrane region" description="Helical" evidence="11">
    <location>
        <begin position="248"/>
        <end position="281"/>
    </location>
</feature>
<evidence type="ECO:0000256" key="5">
    <source>
        <dbReference type="ARBA" id="ARBA00022519"/>
    </source>
</evidence>
<evidence type="ECO:0000256" key="2">
    <source>
        <dbReference type="ARBA" id="ARBA00011262"/>
    </source>
</evidence>
<keyword evidence="3" id="KW-0813">Transport</keyword>
<comment type="subcellular location">
    <subcellularLocation>
        <location evidence="1">Cell membrane</location>
        <topology evidence="1">Multi-pass membrane protein</topology>
    </subcellularLocation>
</comment>
<evidence type="ECO:0000256" key="1">
    <source>
        <dbReference type="ARBA" id="ARBA00004651"/>
    </source>
</evidence>
<evidence type="ECO:0000256" key="4">
    <source>
        <dbReference type="ARBA" id="ARBA00022475"/>
    </source>
</evidence>
<evidence type="ECO:0000313" key="13">
    <source>
        <dbReference type="Proteomes" id="UP000186308"/>
    </source>
</evidence>
<dbReference type="AlphaFoldDB" id="A0A8G2CIT0"/>
<dbReference type="RefSeq" id="WP_029310405.1">
    <property type="nucleotide sequence ID" value="NZ_FTNE01000004.1"/>
</dbReference>
<dbReference type="GO" id="GO:0005886">
    <property type="term" value="C:plasma membrane"/>
    <property type="evidence" value="ECO:0007669"/>
    <property type="project" value="UniProtKB-SubCell"/>
</dbReference>
<keyword evidence="8 11" id="KW-0472">Membrane</keyword>
<dbReference type="Proteomes" id="UP000186308">
    <property type="component" value="Unassembled WGS sequence"/>
</dbReference>
<accession>A0A8G2CIT0</accession>
<feature type="transmembrane region" description="Helical" evidence="11">
    <location>
        <begin position="214"/>
        <end position="236"/>
    </location>
</feature>
<protein>
    <recommendedName>
        <fullName evidence="10">Autoinducer 2 import system permease protein LsrD</fullName>
    </recommendedName>
</protein>
<keyword evidence="13" id="KW-1185">Reference proteome</keyword>
<dbReference type="CDD" id="cd06579">
    <property type="entry name" value="TM_PBP1_transp_AraH_like"/>
    <property type="match status" value="1"/>
</dbReference>
<keyword evidence="4" id="KW-1003">Cell membrane</keyword>
<dbReference type="Pfam" id="PF02653">
    <property type="entry name" value="BPD_transp_2"/>
    <property type="match status" value="1"/>
</dbReference>
<comment type="subunit">
    <text evidence="2">The complex is composed of two ATP-binding proteins (LsrA), two transmembrane proteins (LsrC and LsrD) and a solute-binding protein (LsrB).</text>
</comment>
<feature type="transmembrane region" description="Helical" evidence="11">
    <location>
        <begin position="293"/>
        <end position="316"/>
    </location>
</feature>
<feature type="transmembrane region" description="Helical" evidence="11">
    <location>
        <begin position="161"/>
        <end position="182"/>
    </location>
</feature>
<keyword evidence="7 11" id="KW-1133">Transmembrane helix</keyword>
<feature type="transmembrane region" description="Helical" evidence="11">
    <location>
        <begin position="89"/>
        <end position="112"/>
    </location>
</feature>
<keyword evidence="6 11" id="KW-0812">Transmembrane</keyword>
<dbReference type="InterPro" id="IPR001851">
    <property type="entry name" value="ABC_transp_permease"/>
</dbReference>
<evidence type="ECO:0000256" key="10">
    <source>
        <dbReference type="ARBA" id="ARBA00039381"/>
    </source>
</evidence>
<dbReference type="PANTHER" id="PTHR32196:SF71">
    <property type="entry name" value="AUTOINDUCER 2 IMPORT SYSTEM PERMEASE PROTEIN LSRD"/>
    <property type="match status" value="1"/>
</dbReference>
<comment type="caution">
    <text evidence="12">The sequence shown here is derived from an EMBL/GenBank/DDBJ whole genome shotgun (WGS) entry which is preliminary data.</text>
</comment>